<sequence>MARSGTSNVHGGAAEPVVTARHDPDDGSELSTSVLMALDEVPGYDIEEADGVVFEQIDLGALDNLFRPIEGVEREGRVTFPIDGYGVTVTAAGEITITDGPAAGA</sequence>
<dbReference type="AlphaFoldDB" id="A0A1G7JNP1"/>
<evidence type="ECO:0000256" key="1">
    <source>
        <dbReference type="SAM" id="MobiDB-lite"/>
    </source>
</evidence>
<organism evidence="3 4">
    <name type="scientific">Halorubrum xinjiangense</name>
    <dbReference type="NCBI Taxonomy" id="261291"/>
    <lineage>
        <taxon>Archaea</taxon>
        <taxon>Methanobacteriati</taxon>
        <taxon>Methanobacteriota</taxon>
        <taxon>Stenosarchaea group</taxon>
        <taxon>Halobacteria</taxon>
        <taxon>Halobacteriales</taxon>
        <taxon>Haloferacaceae</taxon>
        <taxon>Halorubrum</taxon>
    </lineage>
</organism>
<dbReference type="OrthoDB" id="181456at2157"/>
<feature type="region of interest" description="Disordered" evidence="1">
    <location>
        <begin position="1"/>
        <end position="28"/>
    </location>
</feature>
<evidence type="ECO:0000313" key="4">
    <source>
        <dbReference type="Proteomes" id="UP000324020"/>
    </source>
</evidence>
<dbReference type="RefSeq" id="WP_149797903.1">
    <property type="nucleotide sequence ID" value="NZ_FNBO01000003.1"/>
</dbReference>
<proteinExistence type="predicted"/>
<reference evidence="3 4" key="1">
    <citation type="submission" date="2016-10" db="EMBL/GenBank/DDBJ databases">
        <authorList>
            <person name="Varghese N."/>
            <person name="Submissions S."/>
        </authorList>
    </citation>
    <scope>NUCLEOTIDE SEQUENCE [LARGE SCALE GENOMIC DNA]</scope>
    <source>
        <strain evidence="3 4">CGMCC 1.3527</strain>
    </source>
</reference>
<dbReference type="Pfam" id="PF18545">
    <property type="entry name" value="HalOD1"/>
    <property type="match status" value="1"/>
</dbReference>
<feature type="domain" description="Halobacterial output" evidence="2">
    <location>
        <begin position="28"/>
        <end position="98"/>
    </location>
</feature>
<accession>A0A1G7JNP1</accession>
<evidence type="ECO:0000259" key="2">
    <source>
        <dbReference type="Pfam" id="PF18545"/>
    </source>
</evidence>
<gene>
    <name evidence="3" type="ORF">SAMN04488067_10328</name>
</gene>
<dbReference type="InterPro" id="IPR040624">
    <property type="entry name" value="HalOD1"/>
</dbReference>
<protein>
    <recommendedName>
        <fullName evidence="2">Halobacterial output domain-containing protein</fullName>
    </recommendedName>
</protein>
<dbReference type="EMBL" id="FNBO01000003">
    <property type="protein sequence ID" value="SDF26486.1"/>
    <property type="molecule type" value="Genomic_DNA"/>
</dbReference>
<dbReference type="Proteomes" id="UP000324020">
    <property type="component" value="Unassembled WGS sequence"/>
</dbReference>
<evidence type="ECO:0000313" key="3">
    <source>
        <dbReference type="EMBL" id="SDF26486.1"/>
    </source>
</evidence>
<name>A0A1G7JNP1_9EURY</name>
<keyword evidence="4" id="KW-1185">Reference proteome</keyword>